<dbReference type="InterPro" id="IPR051932">
    <property type="entry name" value="Bact_StressResp_Reg"/>
</dbReference>
<dbReference type="InterPro" id="IPR035965">
    <property type="entry name" value="PAS-like_dom_sf"/>
</dbReference>
<dbReference type="NCBIfam" id="TIGR00229">
    <property type="entry name" value="sensory_box"/>
    <property type="match status" value="1"/>
</dbReference>
<dbReference type="Gene3D" id="3.30.450.20">
    <property type="entry name" value="PAS domain"/>
    <property type="match status" value="1"/>
</dbReference>
<dbReference type="SMART" id="SM00091">
    <property type="entry name" value="PAS"/>
    <property type="match status" value="1"/>
</dbReference>
<dbReference type="PANTHER" id="PTHR33745">
    <property type="entry name" value="RSBT ANTAGONIST PROTEIN RSBS-RELATED"/>
    <property type="match status" value="1"/>
</dbReference>
<feature type="domain" description="STAS" evidence="4">
    <location>
        <begin position="163"/>
        <end position="274"/>
    </location>
</feature>
<dbReference type="Pfam" id="PF01740">
    <property type="entry name" value="STAS"/>
    <property type="match status" value="1"/>
</dbReference>
<comment type="caution">
    <text evidence="5">The sequence shown here is derived from an EMBL/GenBank/DDBJ whole genome shotgun (WGS) entry which is preliminary data.</text>
</comment>
<dbReference type="PROSITE" id="PS50113">
    <property type="entry name" value="PAC"/>
    <property type="match status" value="1"/>
</dbReference>
<dbReference type="PROSITE" id="PS50112">
    <property type="entry name" value="PAS"/>
    <property type="match status" value="1"/>
</dbReference>
<dbReference type="CDD" id="cd00130">
    <property type="entry name" value="PAS"/>
    <property type="match status" value="1"/>
</dbReference>
<name>A0A017SWU4_9BACT</name>
<dbReference type="InterPro" id="IPR013656">
    <property type="entry name" value="PAS_4"/>
</dbReference>
<dbReference type="Pfam" id="PF08448">
    <property type="entry name" value="PAS_4"/>
    <property type="match status" value="1"/>
</dbReference>
<dbReference type="PANTHER" id="PTHR33745:SF3">
    <property type="entry name" value="RSBT CO-ANTAGONIST PROTEIN RSBRC"/>
    <property type="match status" value="1"/>
</dbReference>
<protein>
    <submittedName>
        <fullName evidence="5">RsbR, positive regulator of sigma-B</fullName>
    </submittedName>
</protein>
<keyword evidence="1" id="KW-0597">Phosphoprotein</keyword>
<dbReference type="InterPro" id="IPR002645">
    <property type="entry name" value="STAS_dom"/>
</dbReference>
<organism evidence="5 6">
    <name type="scientific">Chondromyces apiculatus DSM 436</name>
    <dbReference type="NCBI Taxonomy" id="1192034"/>
    <lineage>
        <taxon>Bacteria</taxon>
        <taxon>Pseudomonadati</taxon>
        <taxon>Myxococcota</taxon>
        <taxon>Polyangia</taxon>
        <taxon>Polyangiales</taxon>
        <taxon>Polyangiaceae</taxon>
        <taxon>Chondromyces</taxon>
    </lineage>
</organism>
<dbReference type="OrthoDB" id="5342108at2"/>
<keyword evidence="6" id="KW-1185">Reference proteome</keyword>
<dbReference type="PROSITE" id="PS50801">
    <property type="entry name" value="STAS"/>
    <property type="match status" value="1"/>
</dbReference>
<evidence type="ECO:0000259" key="3">
    <source>
        <dbReference type="PROSITE" id="PS50113"/>
    </source>
</evidence>
<dbReference type="InterPro" id="IPR036513">
    <property type="entry name" value="STAS_dom_sf"/>
</dbReference>
<dbReference type="AlphaFoldDB" id="A0A017SWU4"/>
<dbReference type="SUPFAM" id="SSF55785">
    <property type="entry name" value="PYP-like sensor domain (PAS domain)"/>
    <property type="match status" value="1"/>
</dbReference>
<gene>
    <name evidence="5" type="ORF">CAP_8272</name>
</gene>
<dbReference type="Gene3D" id="3.30.750.24">
    <property type="entry name" value="STAS domain"/>
    <property type="match status" value="1"/>
</dbReference>
<dbReference type="Proteomes" id="UP000019678">
    <property type="component" value="Unassembled WGS sequence"/>
</dbReference>
<evidence type="ECO:0000313" key="5">
    <source>
        <dbReference type="EMBL" id="EYF01439.1"/>
    </source>
</evidence>
<reference evidence="5 6" key="1">
    <citation type="submission" date="2013-05" db="EMBL/GenBank/DDBJ databases">
        <title>Genome assembly of Chondromyces apiculatus DSM 436.</title>
        <authorList>
            <person name="Sharma G."/>
            <person name="Khatri I."/>
            <person name="Kaur C."/>
            <person name="Mayilraj S."/>
            <person name="Subramanian S."/>
        </authorList>
    </citation>
    <scope>NUCLEOTIDE SEQUENCE [LARGE SCALE GENOMIC DNA]</scope>
    <source>
        <strain evidence="5 6">DSM 436</strain>
    </source>
</reference>
<dbReference type="eggNOG" id="COG1366">
    <property type="taxonomic scope" value="Bacteria"/>
</dbReference>
<evidence type="ECO:0000259" key="2">
    <source>
        <dbReference type="PROSITE" id="PS50112"/>
    </source>
</evidence>
<evidence type="ECO:0000313" key="6">
    <source>
        <dbReference type="Proteomes" id="UP000019678"/>
    </source>
</evidence>
<proteinExistence type="predicted"/>
<sequence length="280" mass="30605">MSALLSLLTSMDWSSSRALQQLIDAIPDPIFVKDLQHRWIACNAGLCKLLGQPYEKVIGHSDPEYVTAEQAAEFWAHDDLVFRTGKPDDNEETHTIEGGQTRTIWTRKFPIKNAAGEVTGLCAIITDITEIKQRLGEAERIERENAAQRLTIAAQAALLDRMAVPVLQVWQGILLVPLVGEINARRAATALTNLLDAVVQHHAAFALLDLTGVLVFDGEVARYLARTVQATELLGCECVLVGIGPEIARTLVSLNIHIEGVATRGTLQGGLAYAKERLSR</sequence>
<dbReference type="InterPro" id="IPR000700">
    <property type="entry name" value="PAS-assoc_C"/>
</dbReference>
<dbReference type="InterPro" id="IPR000014">
    <property type="entry name" value="PAS"/>
</dbReference>
<feature type="domain" description="PAS" evidence="2">
    <location>
        <begin position="15"/>
        <end position="61"/>
    </location>
</feature>
<dbReference type="CDD" id="cd07041">
    <property type="entry name" value="STAS_RsbR_RsbS_like"/>
    <property type="match status" value="1"/>
</dbReference>
<evidence type="ECO:0000256" key="1">
    <source>
        <dbReference type="ARBA" id="ARBA00022553"/>
    </source>
</evidence>
<dbReference type="eggNOG" id="COG2202">
    <property type="taxonomic scope" value="Bacteria"/>
</dbReference>
<feature type="domain" description="PAC" evidence="3">
    <location>
        <begin position="88"/>
        <end position="140"/>
    </location>
</feature>
<dbReference type="STRING" id="1192034.CAP_8272"/>
<evidence type="ECO:0000259" key="4">
    <source>
        <dbReference type="PROSITE" id="PS50801"/>
    </source>
</evidence>
<dbReference type="RefSeq" id="WP_044249296.1">
    <property type="nucleotide sequence ID" value="NZ_ASRX01000081.1"/>
</dbReference>
<dbReference type="SUPFAM" id="SSF52091">
    <property type="entry name" value="SpoIIaa-like"/>
    <property type="match status" value="1"/>
</dbReference>
<accession>A0A017SWU4</accession>
<dbReference type="EMBL" id="ASRX01000081">
    <property type="protein sequence ID" value="EYF01439.1"/>
    <property type="molecule type" value="Genomic_DNA"/>
</dbReference>